<sequence length="119" mass="13263">MEDHGSSTLFSPEENQTEPDMWTRFMAMGQAKGLEWAKKMVAAQGVQQPSETPALMNTDEVQPSDSGKCSSACQKEEGGKGRSWEQTQKSQERHGGQQFTGRPLNFPDGQRAKESQERQ</sequence>
<keyword evidence="3" id="KW-1185">Reference proteome</keyword>
<name>A0AAV7QXR3_PLEWA</name>
<feature type="region of interest" description="Disordered" evidence="1">
    <location>
        <begin position="44"/>
        <end position="119"/>
    </location>
</feature>
<evidence type="ECO:0000313" key="2">
    <source>
        <dbReference type="EMBL" id="KAJ1144624.1"/>
    </source>
</evidence>
<protein>
    <submittedName>
        <fullName evidence="2">Uncharacterized protein</fullName>
    </submittedName>
</protein>
<dbReference type="EMBL" id="JANPWB010000010">
    <property type="protein sequence ID" value="KAJ1144624.1"/>
    <property type="molecule type" value="Genomic_DNA"/>
</dbReference>
<proteinExistence type="predicted"/>
<reference evidence="2" key="1">
    <citation type="journal article" date="2022" name="bioRxiv">
        <title>Sequencing and chromosome-scale assembly of the giantPleurodeles waltlgenome.</title>
        <authorList>
            <person name="Brown T."/>
            <person name="Elewa A."/>
            <person name="Iarovenko S."/>
            <person name="Subramanian E."/>
            <person name="Araus A.J."/>
            <person name="Petzold A."/>
            <person name="Susuki M."/>
            <person name="Suzuki K.-i.T."/>
            <person name="Hayashi T."/>
            <person name="Toyoda A."/>
            <person name="Oliveira C."/>
            <person name="Osipova E."/>
            <person name="Leigh N.D."/>
            <person name="Simon A."/>
            <person name="Yun M.H."/>
        </authorList>
    </citation>
    <scope>NUCLEOTIDE SEQUENCE</scope>
    <source>
        <strain evidence="2">20211129_DDA</strain>
        <tissue evidence="2">Liver</tissue>
    </source>
</reference>
<organism evidence="2 3">
    <name type="scientific">Pleurodeles waltl</name>
    <name type="common">Iberian ribbed newt</name>
    <dbReference type="NCBI Taxonomy" id="8319"/>
    <lineage>
        <taxon>Eukaryota</taxon>
        <taxon>Metazoa</taxon>
        <taxon>Chordata</taxon>
        <taxon>Craniata</taxon>
        <taxon>Vertebrata</taxon>
        <taxon>Euteleostomi</taxon>
        <taxon>Amphibia</taxon>
        <taxon>Batrachia</taxon>
        <taxon>Caudata</taxon>
        <taxon>Salamandroidea</taxon>
        <taxon>Salamandridae</taxon>
        <taxon>Pleurodelinae</taxon>
        <taxon>Pleurodeles</taxon>
    </lineage>
</organism>
<feature type="compositionally biased region" description="Polar residues" evidence="1">
    <location>
        <begin position="59"/>
        <end position="73"/>
    </location>
</feature>
<evidence type="ECO:0000313" key="3">
    <source>
        <dbReference type="Proteomes" id="UP001066276"/>
    </source>
</evidence>
<accession>A0AAV7QXR3</accession>
<dbReference type="AlphaFoldDB" id="A0AAV7QXR3"/>
<evidence type="ECO:0000256" key="1">
    <source>
        <dbReference type="SAM" id="MobiDB-lite"/>
    </source>
</evidence>
<feature type="compositionally biased region" description="Basic and acidic residues" evidence="1">
    <location>
        <begin position="74"/>
        <end position="83"/>
    </location>
</feature>
<comment type="caution">
    <text evidence="2">The sequence shown here is derived from an EMBL/GenBank/DDBJ whole genome shotgun (WGS) entry which is preliminary data.</text>
</comment>
<feature type="compositionally biased region" description="Basic and acidic residues" evidence="1">
    <location>
        <begin position="110"/>
        <end position="119"/>
    </location>
</feature>
<dbReference type="Proteomes" id="UP001066276">
    <property type="component" value="Chromosome 6"/>
</dbReference>
<gene>
    <name evidence="2" type="ORF">NDU88_010921</name>
</gene>